<dbReference type="RefSeq" id="WP_146349831.1">
    <property type="nucleotide sequence ID" value="NZ_VOBR01000003.1"/>
</dbReference>
<dbReference type="AlphaFoldDB" id="A0A563F0D0"/>
<feature type="transmembrane region" description="Helical" evidence="1">
    <location>
        <begin position="95"/>
        <end position="115"/>
    </location>
</feature>
<dbReference type="OrthoDB" id="3701179at2"/>
<comment type="caution">
    <text evidence="2">The sequence shown here is derived from an EMBL/GenBank/DDBJ whole genome shotgun (WGS) entry which is preliminary data.</text>
</comment>
<reference evidence="2 3" key="1">
    <citation type="submission" date="2019-07" db="EMBL/GenBank/DDBJ databases">
        <title>Lentzea xizangensis sp. nov., isolated from Qinghai-Tibetan Plateau Soils.</title>
        <authorList>
            <person name="Huang J."/>
        </authorList>
    </citation>
    <scope>NUCLEOTIDE SEQUENCE [LARGE SCALE GENOMIC DNA]</scope>
    <source>
        <strain evidence="2 3">FXJ1.1311</strain>
    </source>
</reference>
<gene>
    <name evidence="2" type="ORF">FKR81_05545</name>
</gene>
<keyword evidence="3" id="KW-1185">Reference proteome</keyword>
<keyword evidence="1" id="KW-1133">Transmembrane helix</keyword>
<feature type="transmembrane region" description="Helical" evidence="1">
    <location>
        <begin position="14"/>
        <end position="35"/>
    </location>
</feature>
<dbReference type="EMBL" id="VOBR01000003">
    <property type="protein sequence ID" value="TWP53420.1"/>
    <property type="molecule type" value="Genomic_DNA"/>
</dbReference>
<evidence type="ECO:0000313" key="3">
    <source>
        <dbReference type="Proteomes" id="UP000316639"/>
    </source>
</evidence>
<name>A0A563F0D0_9PSEU</name>
<keyword evidence="1" id="KW-0812">Transmembrane</keyword>
<proteinExistence type="predicted"/>
<evidence type="ECO:0000313" key="2">
    <source>
        <dbReference type="EMBL" id="TWP53420.1"/>
    </source>
</evidence>
<sequence>MFCAPERPLSLPKWLAVPFLFSAAVYGLIGVAGVVTGTFSAVPLSVLVSGASVAVAVATSSTVRWHSNRQRTWLRWPYLTAVLAGGVLVSGVEVPAVACALVGLPTLLVLVAQCLRSSSDVVTR</sequence>
<dbReference type="Proteomes" id="UP000316639">
    <property type="component" value="Unassembled WGS sequence"/>
</dbReference>
<accession>A0A563F0D0</accession>
<feature type="transmembrane region" description="Helical" evidence="1">
    <location>
        <begin position="41"/>
        <end position="60"/>
    </location>
</feature>
<keyword evidence="1" id="KW-0472">Membrane</keyword>
<protein>
    <submittedName>
        <fullName evidence="2">Uncharacterized protein</fullName>
    </submittedName>
</protein>
<organism evidence="2 3">
    <name type="scientific">Lentzea tibetensis</name>
    <dbReference type="NCBI Taxonomy" id="2591470"/>
    <lineage>
        <taxon>Bacteria</taxon>
        <taxon>Bacillati</taxon>
        <taxon>Actinomycetota</taxon>
        <taxon>Actinomycetes</taxon>
        <taxon>Pseudonocardiales</taxon>
        <taxon>Pseudonocardiaceae</taxon>
        <taxon>Lentzea</taxon>
    </lineage>
</organism>
<evidence type="ECO:0000256" key="1">
    <source>
        <dbReference type="SAM" id="Phobius"/>
    </source>
</evidence>